<feature type="transmembrane region" description="Helical" evidence="1">
    <location>
        <begin position="388"/>
        <end position="410"/>
    </location>
</feature>
<dbReference type="AlphaFoldDB" id="A0A1B1S3Q5"/>
<keyword evidence="1" id="KW-1133">Transmembrane helix</keyword>
<dbReference type="Proteomes" id="UP000053354">
    <property type="component" value="Chromosome"/>
</dbReference>
<dbReference type="STRING" id="1302659.I858_012585"/>
<keyword evidence="2" id="KW-0732">Signal</keyword>
<feature type="transmembrane region" description="Helical" evidence="1">
    <location>
        <begin position="361"/>
        <end position="381"/>
    </location>
</feature>
<keyword evidence="1" id="KW-0812">Transmembrane</keyword>
<evidence type="ECO:0000256" key="1">
    <source>
        <dbReference type="SAM" id="Phobius"/>
    </source>
</evidence>
<evidence type="ECO:0000313" key="3">
    <source>
        <dbReference type="EMBL" id="ANU27821.1"/>
    </source>
</evidence>
<accession>A0A1B1S3Q5</accession>
<name>A0A1B1S3Q5_9BACL</name>
<sequence length="785" mass="86199">MHKRLLAFLAFVFFISLFILPQPSLAAPQITIDSSAGFQNKAKYESGLPLQFTVTNEGSAFSGDLVLSFSETYNLGTGMALPIELAEGESKTLQIATSGLSDMYYSGGPNDQSIYLFEGGWEKGESIKFKGKKTIQPSYYTSMSLFVATLTDNADRLSPLKQITVPSSEGIEVLHLNQLKEFTLPTEAQSWEMIDYLVIDEFAYSDLPAPTQKAVLQWIQQGGHVVTGSTSNLQAELGNLSEYLPLELADVNDAKVPGLETAVPVFQTKIKEGASIKLQKDGQIFAATQKIGSGSLTQMSFSLGDETVSSQKGYSQMMSSFFPVTSTNYNTMGGQSILDSMTYEVGNVNELFESFKVSTPFILAIVFLYILIVVPVLYIVLKKKDKREYAWFIIPTIALLTSIGLFAFGAKDRIGNPQIQQTGFFEVDADSGLKGYYVNSLLSNRGGNYQFSAPTSTTMTTQLASEFSSTQPYLAAILEKGATTNQMTLRDMRYWSVQSIMGQSYIKDSGDFAIDLSVAEGKITGTIQNNFPFSVEDVSIWTGTRLMDVGELNPGETLEVNETAQSAILSPAASVSQSYGYQPVANLKELKKARRQTLLSTSFEQLSQNGKSPYVIAYTKDAIVPITLENQRASVESVHLIAQSFKPQLILNGDITLNVDAFAMALTSVNNGVYFENVSNDPYLYYFDPGEFDLTYTLPEEIDLEKSTWTELALTKTGQNVTVSIFNVKSGSYEEITETNQKFAEKAKQYIGPEGAIKLKLKVTENMSNPEVVVPKVKLKGVIAP</sequence>
<dbReference type="KEGG" id="pll:I858_012585"/>
<feature type="signal peptide" evidence="2">
    <location>
        <begin position="1"/>
        <end position="26"/>
    </location>
</feature>
<feature type="chain" id="PRO_5008529135" evidence="2">
    <location>
        <begin position="27"/>
        <end position="785"/>
    </location>
</feature>
<keyword evidence="4" id="KW-1185">Reference proteome</keyword>
<protein>
    <submittedName>
        <fullName evidence="3">Uncharacterized protein</fullName>
    </submittedName>
</protein>
<evidence type="ECO:0000256" key="2">
    <source>
        <dbReference type="SAM" id="SignalP"/>
    </source>
</evidence>
<reference evidence="3" key="1">
    <citation type="submission" date="2016-10" db="EMBL/GenBank/DDBJ databases">
        <authorList>
            <person name="See-Too W.S."/>
        </authorList>
    </citation>
    <scope>NUCLEOTIDE SEQUENCE</scope>
    <source>
        <strain evidence="3">L10.15</strain>
    </source>
</reference>
<proteinExistence type="predicted"/>
<gene>
    <name evidence="3" type="ORF">I858_012585</name>
</gene>
<evidence type="ECO:0000313" key="4">
    <source>
        <dbReference type="Proteomes" id="UP000053354"/>
    </source>
</evidence>
<keyword evidence="1" id="KW-0472">Membrane</keyword>
<organism evidence="3 4">
    <name type="scientific">Planococcus versutus</name>
    <dbReference type="NCBI Taxonomy" id="1302659"/>
    <lineage>
        <taxon>Bacteria</taxon>
        <taxon>Bacillati</taxon>
        <taxon>Bacillota</taxon>
        <taxon>Bacilli</taxon>
        <taxon>Bacillales</taxon>
        <taxon>Caryophanaceae</taxon>
        <taxon>Planococcus</taxon>
    </lineage>
</organism>
<dbReference type="EMBL" id="CP016540">
    <property type="protein sequence ID" value="ANU27821.1"/>
    <property type="molecule type" value="Genomic_DNA"/>
</dbReference>
<dbReference type="RefSeq" id="WP_049693418.1">
    <property type="nucleotide sequence ID" value="NZ_CP016540.2"/>
</dbReference>
<dbReference type="OrthoDB" id="137965at2"/>